<dbReference type="CDD" id="cd00130">
    <property type="entry name" value="PAS"/>
    <property type="match status" value="1"/>
</dbReference>
<dbReference type="PROSITE" id="PS50110">
    <property type="entry name" value="RESPONSE_REGULATORY"/>
    <property type="match status" value="1"/>
</dbReference>
<name>A0A5Q2N2L8_9FIRM</name>
<protein>
    <recommendedName>
        <fullName evidence="9">Circadian input-output histidine kinase CikA</fullName>
        <ecNumber evidence="3">2.7.13.3</ecNumber>
    </recommendedName>
    <alternativeName>
        <fullName evidence="4">Stage 0 sporulation protein A homolog</fullName>
    </alternativeName>
</protein>
<dbReference type="InterPro" id="IPR013655">
    <property type="entry name" value="PAS_fold_3"/>
</dbReference>
<dbReference type="PROSITE" id="PS50112">
    <property type="entry name" value="PAS"/>
    <property type="match status" value="1"/>
</dbReference>
<dbReference type="NCBIfam" id="TIGR00229">
    <property type="entry name" value="sensory_box"/>
    <property type="match status" value="1"/>
</dbReference>
<proteinExistence type="inferred from homology"/>
<evidence type="ECO:0000259" key="13">
    <source>
        <dbReference type="PROSITE" id="PS50112"/>
    </source>
</evidence>
<dbReference type="Gene3D" id="1.10.287.130">
    <property type="match status" value="1"/>
</dbReference>
<dbReference type="FunFam" id="3.30.565.10:FF:000010">
    <property type="entry name" value="Sensor histidine kinase RcsC"/>
    <property type="match status" value="1"/>
</dbReference>
<dbReference type="InterPro" id="IPR000700">
    <property type="entry name" value="PAS-assoc_C"/>
</dbReference>
<feature type="domain" description="Response regulatory" evidence="12">
    <location>
        <begin position="433"/>
        <end position="548"/>
    </location>
</feature>
<evidence type="ECO:0000256" key="1">
    <source>
        <dbReference type="ARBA" id="ARBA00000085"/>
    </source>
</evidence>
<dbReference type="InterPro" id="IPR011006">
    <property type="entry name" value="CheY-like_superfamily"/>
</dbReference>
<feature type="modified residue" description="4-aspartylphosphate" evidence="10">
    <location>
        <position position="482"/>
    </location>
</feature>
<dbReference type="Gene3D" id="3.30.450.20">
    <property type="entry name" value="PAS domain"/>
    <property type="match status" value="1"/>
</dbReference>
<gene>
    <name evidence="15" type="ORF">FTV88_0401</name>
</gene>
<evidence type="ECO:0000259" key="12">
    <source>
        <dbReference type="PROSITE" id="PS50110"/>
    </source>
</evidence>
<dbReference type="InterPro" id="IPR036097">
    <property type="entry name" value="HisK_dim/P_sf"/>
</dbReference>
<dbReference type="InterPro" id="IPR003661">
    <property type="entry name" value="HisK_dim/P_dom"/>
</dbReference>
<accession>A0A5Q2N2L8</accession>
<dbReference type="PROSITE" id="PS50113">
    <property type="entry name" value="PAC"/>
    <property type="match status" value="1"/>
</dbReference>
<keyword evidence="5 10" id="KW-0597">Phosphoprotein</keyword>
<evidence type="ECO:0000256" key="9">
    <source>
        <dbReference type="ARBA" id="ARBA00074306"/>
    </source>
</evidence>
<evidence type="ECO:0000256" key="4">
    <source>
        <dbReference type="ARBA" id="ARBA00018672"/>
    </source>
</evidence>
<evidence type="ECO:0000256" key="2">
    <source>
        <dbReference type="ARBA" id="ARBA00006402"/>
    </source>
</evidence>
<evidence type="ECO:0000256" key="10">
    <source>
        <dbReference type="PROSITE-ProRule" id="PRU00169"/>
    </source>
</evidence>
<dbReference type="SUPFAM" id="SSF52172">
    <property type="entry name" value="CheY-like"/>
    <property type="match status" value="1"/>
</dbReference>
<sequence>MNQLSRSLGVDERKTGLERNNRFKSSEDLLQTITDNMLDMMVITDCRFIIQFATPSFENGLGWCPKEMVGTSIFDRVCPEDLPYVKEKVEEALRGEGKGSAVFRYRHGKGHYIWNEAVGKILHDQNGKIVGALFSNRDITERKKVEEQMVLQSRMLKKTLRKAKEAMTAKEEVLAVMSHEIRTPIIGILGMTELLLDTVLHKKQQEFAESILSASNHTLTIINDILDFAKMESGKTKLDFYDIDVRRLLTETTKTFQAQKHNKGLFFEQIIDERIDPILQGDPLRLKQILFNLIGNAVKFTGEGKISLRLSLIESDRHRQLLHFTIQDTGIGISEKEIDTLFQPYKQASQEVSNLYGGTGLGLSISKMLVQLMGGKIGVRSVEGQGSTFWFELPMNRSNSEEEDQDIPSDLFTGNKKSGIKSIFEKNVHKGLSILLVEDNKINAKIAKAQLTKLGLFVKVAQNGKEAIVAVKNNHFDVIFMDCYMPVMNGWDATQYIKQMDKSSNIPIIALTASDRRSKEKCLQAGMDDYILKPASFSDFVRILNNWFPT</sequence>
<dbReference type="GO" id="GO:0000155">
    <property type="term" value="F:phosphorelay sensor kinase activity"/>
    <property type="evidence" value="ECO:0007669"/>
    <property type="project" value="InterPro"/>
</dbReference>
<dbReference type="InterPro" id="IPR003594">
    <property type="entry name" value="HATPase_dom"/>
</dbReference>
<dbReference type="InterPro" id="IPR001789">
    <property type="entry name" value="Sig_transdc_resp-reg_receiver"/>
</dbReference>
<keyword evidence="16" id="KW-1185">Reference proteome</keyword>
<dbReference type="SMART" id="SM00448">
    <property type="entry name" value="REC"/>
    <property type="match status" value="1"/>
</dbReference>
<dbReference type="RefSeq" id="WP_162007855.1">
    <property type="nucleotide sequence ID" value="NZ_CP045875.1"/>
</dbReference>
<dbReference type="EC" id="2.7.13.3" evidence="3"/>
<dbReference type="SMART" id="SM00388">
    <property type="entry name" value="HisKA"/>
    <property type="match status" value="1"/>
</dbReference>
<comment type="function">
    <text evidence="8">May play the central regulatory role in sporulation. It may be an element of the effector pathway responsible for the activation of sporulation genes in response to nutritional stress. Spo0A may act in concert with spo0H (a sigma factor) to control the expression of some genes that are critical to the sporulation process.</text>
</comment>
<dbReference type="Pfam" id="PF02518">
    <property type="entry name" value="HATPase_c"/>
    <property type="match status" value="1"/>
</dbReference>
<dbReference type="CDD" id="cd16922">
    <property type="entry name" value="HATPase_EvgS-ArcB-TorS-like"/>
    <property type="match status" value="1"/>
</dbReference>
<reference evidence="16" key="1">
    <citation type="submission" date="2019-11" db="EMBL/GenBank/DDBJ databases">
        <title>Genome sequence of Heliorestis convoluta strain HH, an alkaliphilic and minimalistic phototrophic bacterium from a soda lake in Egypt.</title>
        <authorList>
            <person name="Dewey E.D."/>
            <person name="Stokes L.M."/>
            <person name="Burchell B.M."/>
            <person name="Shaffer K.N."/>
            <person name="Huntington A.M."/>
            <person name="Baker J.M."/>
            <person name="Nadendla S."/>
            <person name="Giglio M.G."/>
            <person name="Touchman J.W."/>
            <person name="Blankenship R.E."/>
            <person name="Madigan M.T."/>
            <person name="Sattley W.M."/>
        </authorList>
    </citation>
    <scope>NUCLEOTIDE SEQUENCE [LARGE SCALE GENOMIC DNA]</scope>
    <source>
        <strain evidence="16">HH</strain>
    </source>
</reference>
<dbReference type="InterPro" id="IPR036890">
    <property type="entry name" value="HATPase_C_sf"/>
</dbReference>
<keyword evidence="6 15" id="KW-0808">Transferase</keyword>
<evidence type="ECO:0000259" key="11">
    <source>
        <dbReference type="PROSITE" id="PS50109"/>
    </source>
</evidence>
<dbReference type="SMART" id="SM00091">
    <property type="entry name" value="PAS"/>
    <property type="match status" value="1"/>
</dbReference>
<dbReference type="Pfam" id="PF08447">
    <property type="entry name" value="PAS_3"/>
    <property type="match status" value="1"/>
</dbReference>
<dbReference type="SUPFAM" id="SSF55874">
    <property type="entry name" value="ATPase domain of HSP90 chaperone/DNA topoisomerase II/histidine kinase"/>
    <property type="match status" value="1"/>
</dbReference>
<evidence type="ECO:0000256" key="5">
    <source>
        <dbReference type="ARBA" id="ARBA00022553"/>
    </source>
</evidence>
<dbReference type="SUPFAM" id="SSF47384">
    <property type="entry name" value="Homodimeric domain of signal transducing histidine kinase"/>
    <property type="match status" value="1"/>
</dbReference>
<dbReference type="PROSITE" id="PS50109">
    <property type="entry name" value="HIS_KIN"/>
    <property type="match status" value="1"/>
</dbReference>
<evidence type="ECO:0000256" key="3">
    <source>
        <dbReference type="ARBA" id="ARBA00012438"/>
    </source>
</evidence>
<dbReference type="InterPro" id="IPR035965">
    <property type="entry name" value="PAS-like_dom_sf"/>
</dbReference>
<dbReference type="InterPro" id="IPR004358">
    <property type="entry name" value="Sig_transdc_His_kin-like_C"/>
</dbReference>
<dbReference type="PANTHER" id="PTHR45339:SF1">
    <property type="entry name" value="HYBRID SIGNAL TRANSDUCTION HISTIDINE KINASE J"/>
    <property type="match status" value="1"/>
</dbReference>
<dbReference type="SMART" id="SM00387">
    <property type="entry name" value="HATPase_c"/>
    <property type="match status" value="1"/>
</dbReference>
<evidence type="ECO:0000256" key="7">
    <source>
        <dbReference type="ARBA" id="ARBA00023012"/>
    </source>
</evidence>
<evidence type="ECO:0000256" key="8">
    <source>
        <dbReference type="ARBA" id="ARBA00024867"/>
    </source>
</evidence>
<dbReference type="Proteomes" id="UP000366051">
    <property type="component" value="Chromosome"/>
</dbReference>
<dbReference type="SMART" id="SM00086">
    <property type="entry name" value="PAC"/>
    <property type="match status" value="1"/>
</dbReference>
<evidence type="ECO:0000313" key="16">
    <source>
        <dbReference type="Proteomes" id="UP000366051"/>
    </source>
</evidence>
<feature type="domain" description="PAC" evidence="14">
    <location>
        <begin position="99"/>
        <end position="151"/>
    </location>
</feature>
<dbReference type="Gene3D" id="3.30.565.10">
    <property type="entry name" value="Histidine kinase-like ATPase, C-terminal domain"/>
    <property type="match status" value="1"/>
</dbReference>
<dbReference type="Gene3D" id="3.40.50.2300">
    <property type="match status" value="1"/>
</dbReference>
<evidence type="ECO:0000256" key="6">
    <source>
        <dbReference type="ARBA" id="ARBA00022777"/>
    </source>
</evidence>
<dbReference type="Pfam" id="PF00512">
    <property type="entry name" value="HisKA"/>
    <property type="match status" value="1"/>
</dbReference>
<keyword evidence="7" id="KW-0902">Two-component regulatory system</keyword>
<dbReference type="PRINTS" id="PR00344">
    <property type="entry name" value="BCTRLSENSOR"/>
</dbReference>
<dbReference type="KEGG" id="hcv:FTV88_0401"/>
<keyword evidence="6 15" id="KW-0418">Kinase</keyword>
<dbReference type="SUPFAM" id="SSF55785">
    <property type="entry name" value="PYP-like sensor domain (PAS domain)"/>
    <property type="match status" value="1"/>
</dbReference>
<evidence type="ECO:0000259" key="14">
    <source>
        <dbReference type="PROSITE" id="PS50113"/>
    </source>
</evidence>
<dbReference type="PANTHER" id="PTHR45339">
    <property type="entry name" value="HYBRID SIGNAL TRANSDUCTION HISTIDINE KINASE J"/>
    <property type="match status" value="1"/>
</dbReference>
<comment type="similarity">
    <text evidence="2">In the N-terminal section; belongs to the phytochrome family.</text>
</comment>
<dbReference type="CDD" id="cd17546">
    <property type="entry name" value="REC_hyHK_CKI1_RcsC-like"/>
    <property type="match status" value="1"/>
</dbReference>
<feature type="domain" description="PAS" evidence="13">
    <location>
        <begin position="26"/>
        <end position="96"/>
    </location>
</feature>
<dbReference type="AlphaFoldDB" id="A0A5Q2N2L8"/>
<dbReference type="InterPro" id="IPR001610">
    <property type="entry name" value="PAC"/>
</dbReference>
<dbReference type="InterPro" id="IPR000014">
    <property type="entry name" value="PAS"/>
</dbReference>
<dbReference type="EMBL" id="CP045875">
    <property type="protein sequence ID" value="QGG46580.1"/>
    <property type="molecule type" value="Genomic_DNA"/>
</dbReference>
<feature type="domain" description="Histidine kinase" evidence="11">
    <location>
        <begin position="176"/>
        <end position="397"/>
    </location>
</feature>
<dbReference type="CDD" id="cd00082">
    <property type="entry name" value="HisKA"/>
    <property type="match status" value="1"/>
</dbReference>
<dbReference type="Pfam" id="PF00072">
    <property type="entry name" value="Response_reg"/>
    <property type="match status" value="1"/>
</dbReference>
<dbReference type="InterPro" id="IPR005467">
    <property type="entry name" value="His_kinase_dom"/>
</dbReference>
<evidence type="ECO:0000313" key="15">
    <source>
        <dbReference type="EMBL" id="QGG46580.1"/>
    </source>
</evidence>
<organism evidence="15 16">
    <name type="scientific">Heliorestis convoluta</name>
    <dbReference type="NCBI Taxonomy" id="356322"/>
    <lineage>
        <taxon>Bacteria</taxon>
        <taxon>Bacillati</taxon>
        <taxon>Bacillota</taxon>
        <taxon>Clostridia</taxon>
        <taxon>Eubacteriales</taxon>
        <taxon>Heliobacteriaceae</taxon>
        <taxon>Heliorestis</taxon>
    </lineage>
</organism>
<comment type="catalytic activity">
    <reaction evidence="1">
        <text>ATP + protein L-histidine = ADP + protein N-phospho-L-histidine.</text>
        <dbReference type="EC" id="2.7.13.3"/>
    </reaction>
</comment>